<name>A0AA42B6E9_9GAMM</name>
<evidence type="ECO:0000313" key="3">
    <source>
        <dbReference type="Proteomes" id="UP001165393"/>
    </source>
</evidence>
<feature type="chain" id="PRO_5041427269" description="MSHA biogenesis protein MshK" evidence="1">
    <location>
        <begin position="20"/>
        <end position="112"/>
    </location>
</feature>
<reference evidence="2 3" key="1">
    <citation type="journal article" date="2013" name="Antonie Van Leeuwenhoek">
        <title>Echinimonas agarilytica gen. nov., sp. nov., a new gammaproteobacterium isolated from the sea urchin Strongylocentrotus intermedius.</title>
        <authorList>
            <person name="Nedashkovskaya O.I."/>
            <person name="Stenkova A.M."/>
            <person name="Zhukova N.V."/>
            <person name="Van Trappen S."/>
            <person name="Lee J.S."/>
            <person name="Kim S.B."/>
        </authorList>
    </citation>
    <scope>NUCLEOTIDE SEQUENCE [LARGE SCALE GENOMIC DNA]</scope>
    <source>
        <strain evidence="2 3">KMM 6351</strain>
    </source>
</reference>
<comment type="caution">
    <text evidence="2">The sequence shown here is derived from an EMBL/GenBank/DDBJ whole genome shotgun (WGS) entry which is preliminary data.</text>
</comment>
<protein>
    <recommendedName>
        <fullName evidence="4">MSHA biogenesis protein MshK</fullName>
    </recommendedName>
</protein>
<gene>
    <name evidence="2" type="ORF">NAF29_02695</name>
</gene>
<evidence type="ECO:0000313" key="2">
    <source>
        <dbReference type="EMBL" id="MCM2678579.1"/>
    </source>
</evidence>
<accession>A0AA42B6E9</accession>
<keyword evidence="3" id="KW-1185">Reference proteome</keyword>
<evidence type="ECO:0008006" key="4">
    <source>
        <dbReference type="Google" id="ProtNLM"/>
    </source>
</evidence>
<evidence type="ECO:0000256" key="1">
    <source>
        <dbReference type="SAM" id="SignalP"/>
    </source>
</evidence>
<dbReference type="RefSeq" id="WP_251259942.1">
    <property type="nucleotide sequence ID" value="NZ_JAMQGP010000001.1"/>
</dbReference>
<dbReference type="EMBL" id="JAMQGP010000001">
    <property type="protein sequence ID" value="MCM2678579.1"/>
    <property type="molecule type" value="Genomic_DNA"/>
</dbReference>
<dbReference type="AlphaFoldDB" id="A0AA42B6E9"/>
<organism evidence="2 3">
    <name type="scientific">Echinimonas agarilytica</name>
    <dbReference type="NCBI Taxonomy" id="1215918"/>
    <lineage>
        <taxon>Bacteria</taxon>
        <taxon>Pseudomonadati</taxon>
        <taxon>Pseudomonadota</taxon>
        <taxon>Gammaproteobacteria</taxon>
        <taxon>Alteromonadales</taxon>
        <taxon>Echinimonadaceae</taxon>
        <taxon>Echinimonas</taxon>
    </lineage>
</organism>
<feature type="signal peptide" evidence="1">
    <location>
        <begin position="1"/>
        <end position="19"/>
    </location>
</feature>
<keyword evidence="1" id="KW-0732">Signal</keyword>
<sequence>MSRLWLVTLLNLCSFAVIAANENVERMQLTDPTRPIGFREVASQGGDGEVQLRLQQIMTSESRQYAVIDGRIVSVGQVLGEYTVLAITPSAVTLEKQDLTTVTLTMFKSFKK</sequence>
<proteinExistence type="predicted"/>
<dbReference type="Proteomes" id="UP001165393">
    <property type="component" value="Unassembled WGS sequence"/>
</dbReference>